<dbReference type="RefSeq" id="WP_274455285.1">
    <property type="nucleotide sequence ID" value="NZ_CP067097.1"/>
</dbReference>
<dbReference type="Proteomes" id="UP001232973">
    <property type="component" value="Unassembled WGS sequence"/>
</dbReference>
<feature type="transmembrane region" description="Helical" evidence="1">
    <location>
        <begin position="80"/>
        <end position="98"/>
    </location>
</feature>
<gene>
    <name evidence="2" type="ORF">J2S03_000547</name>
</gene>
<sequence length="131" mass="14037">MNGSIRSLRKFPILYGLAWSLFYAVIGILLVSLWAHVHPMSPKTLVMAAYIIHCAAVLLGAIAGSRAAQERGWYYGGMSGLFYAIVMICIGLFAYNTFSLDAGGLFRVLLMALIGAFGGIIGVNTGSTRSL</sequence>
<evidence type="ECO:0000313" key="2">
    <source>
        <dbReference type="EMBL" id="MDQ0188735.1"/>
    </source>
</evidence>
<organism evidence="2 3">
    <name type="scientific">Alicyclobacillus cycloheptanicus</name>
    <dbReference type="NCBI Taxonomy" id="1457"/>
    <lineage>
        <taxon>Bacteria</taxon>
        <taxon>Bacillati</taxon>
        <taxon>Bacillota</taxon>
        <taxon>Bacilli</taxon>
        <taxon>Bacillales</taxon>
        <taxon>Alicyclobacillaceae</taxon>
        <taxon>Alicyclobacillus</taxon>
    </lineage>
</organism>
<feature type="transmembrane region" description="Helical" evidence="1">
    <location>
        <begin position="12"/>
        <end position="35"/>
    </location>
</feature>
<dbReference type="EMBL" id="JAUSTP010000002">
    <property type="protein sequence ID" value="MDQ0188735.1"/>
    <property type="molecule type" value="Genomic_DNA"/>
</dbReference>
<comment type="caution">
    <text evidence="2">The sequence shown here is derived from an EMBL/GenBank/DDBJ whole genome shotgun (WGS) entry which is preliminary data.</text>
</comment>
<keyword evidence="1" id="KW-0812">Transmembrane</keyword>
<name>A0ABT9XF35_9BACL</name>
<proteinExistence type="predicted"/>
<evidence type="ECO:0000313" key="3">
    <source>
        <dbReference type="Proteomes" id="UP001232973"/>
    </source>
</evidence>
<keyword evidence="1" id="KW-0472">Membrane</keyword>
<keyword evidence="1" id="KW-1133">Transmembrane helix</keyword>
<evidence type="ECO:0000256" key="1">
    <source>
        <dbReference type="SAM" id="Phobius"/>
    </source>
</evidence>
<accession>A0ABT9XF35</accession>
<protein>
    <submittedName>
        <fullName evidence="2">Membrane protein (TIGR04086 family)</fullName>
    </submittedName>
</protein>
<keyword evidence="3" id="KW-1185">Reference proteome</keyword>
<feature type="transmembrane region" description="Helical" evidence="1">
    <location>
        <begin position="47"/>
        <end position="68"/>
    </location>
</feature>
<dbReference type="Pfam" id="PF12670">
    <property type="entry name" value="DUF3792"/>
    <property type="match status" value="1"/>
</dbReference>
<dbReference type="NCBIfam" id="TIGR04086">
    <property type="entry name" value="TIGR04086_membr"/>
    <property type="match status" value="1"/>
</dbReference>
<reference evidence="2 3" key="1">
    <citation type="submission" date="2023-07" db="EMBL/GenBank/DDBJ databases">
        <title>Genomic Encyclopedia of Type Strains, Phase IV (KMG-IV): sequencing the most valuable type-strain genomes for metagenomic binning, comparative biology and taxonomic classification.</title>
        <authorList>
            <person name="Goeker M."/>
        </authorList>
    </citation>
    <scope>NUCLEOTIDE SEQUENCE [LARGE SCALE GENOMIC DNA]</scope>
    <source>
        <strain evidence="2 3">DSM 4006</strain>
    </source>
</reference>
<dbReference type="InterPro" id="IPR023804">
    <property type="entry name" value="DUF3792_TM"/>
</dbReference>
<feature type="transmembrane region" description="Helical" evidence="1">
    <location>
        <begin position="104"/>
        <end position="123"/>
    </location>
</feature>